<keyword evidence="2" id="KW-1185">Reference proteome</keyword>
<sequence length="76" mass="8241">MDKFVLKQALPGINHIRVSIKAPHSTIQTHSLVERCGAEGRADANRNGVPTSALTPTLMVLCNDEIPNGLTRAFVF</sequence>
<dbReference type="RefSeq" id="WP_160552931.1">
    <property type="nucleotide sequence ID" value="NZ_CP047650.1"/>
</dbReference>
<dbReference type="EMBL" id="CP047650">
    <property type="protein sequence ID" value="QHI99150.1"/>
    <property type="molecule type" value="Genomic_DNA"/>
</dbReference>
<dbReference type="Proteomes" id="UP000464787">
    <property type="component" value="Chromosome"/>
</dbReference>
<reference evidence="1 2" key="1">
    <citation type="submission" date="2020-01" db="EMBL/GenBank/DDBJ databases">
        <title>Genome sequencing of strain KACC 21265.</title>
        <authorList>
            <person name="Heo J."/>
            <person name="Kim S.-J."/>
            <person name="Kim J.-S."/>
            <person name="Hong S.-B."/>
            <person name="Kwon S.-W."/>
        </authorList>
    </citation>
    <scope>NUCLEOTIDE SEQUENCE [LARGE SCALE GENOMIC DNA]</scope>
    <source>
        <strain evidence="1 2">KACC 21265</strain>
    </source>
</reference>
<organism evidence="1 2">
    <name type="scientific">Xylophilus rhododendri</name>
    <dbReference type="NCBI Taxonomy" id="2697032"/>
    <lineage>
        <taxon>Bacteria</taxon>
        <taxon>Pseudomonadati</taxon>
        <taxon>Pseudomonadota</taxon>
        <taxon>Betaproteobacteria</taxon>
        <taxon>Burkholderiales</taxon>
        <taxon>Xylophilus</taxon>
    </lineage>
</organism>
<name>A0A857J5A2_9BURK</name>
<proteinExistence type="predicted"/>
<accession>A0A857J5A2</accession>
<evidence type="ECO:0000313" key="2">
    <source>
        <dbReference type="Proteomes" id="UP000464787"/>
    </source>
</evidence>
<dbReference type="KEGG" id="xyk:GT347_14900"/>
<dbReference type="AlphaFoldDB" id="A0A857J5A2"/>
<gene>
    <name evidence="1" type="ORF">GT347_14900</name>
</gene>
<evidence type="ECO:0000313" key="1">
    <source>
        <dbReference type="EMBL" id="QHI99150.1"/>
    </source>
</evidence>
<protein>
    <submittedName>
        <fullName evidence="1">Uncharacterized protein</fullName>
    </submittedName>
</protein>